<dbReference type="PROSITE" id="PS51257">
    <property type="entry name" value="PROKAR_LIPOPROTEIN"/>
    <property type="match status" value="1"/>
</dbReference>
<accession>A0A0P6WXC5</accession>
<feature type="chain" id="PRO_5006132693" evidence="1">
    <location>
        <begin position="21"/>
        <end position="284"/>
    </location>
</feature>
<dbReference type="OrthoDB" id="7174015at2"/>
<feature type="signal peptide" evidence="1">
    <location>
        <begin position="1"/>
        <end position="20"/>
    </location>
</feature>
<organism evidence="2 3">
    <name type="scientific">Leptolinea tardivitalis</name>
    <dbReference type="NCBI Taxonomy" id="229920"/>
    <lineage>
        <taxon>Bacteria</taxon>
        <taxon>Bacillati</taxon>
        <taxon>Chloroflexota</taxon>
        <taxon>Anaerolineae</taxon>
        <taxon>Anaerolineales</taxon>
        <taxon>Anaerolineaceae</taxon>
        <taxon>Leptolinea</taxon>
    </lineage>
</organism>
<sequence>MKKFLSIFVLILLFGSGCSSLPNLSLPTAAVLSPTQIPVTPAAQNQNPTAAATATVGSVTEQATTALPTMVVLPKIDPEKTVSLFLDGQKAAANFALTSSLLSAKYAAALKDDAGLKAIFGKDAVLGEYKVGSPTISEDALKATLESTIYMPQAANIRFSLVLENGEWKIDDITVLSTSGEYPSNPEGVVLGFLTSYQESPDRMSNFLISSRRSQLPPGGATAMLQINGSLEGMVIQSAAVSPEPPTASIIVTIRAGGKDYLKKFLLTRDTTGWGIDAIESVSE</sequence>
<name>A0A0P6WXC5_9CHLR</name>
<comment type="caution">
    <text evidence="2">The sequence shown here is derived from an EMBL/GenBank/DDBJ whole genome shotgun (WGS) entry which is preliminary data.</text>
</comment>
<keyword evidence="1" id="KW-0732">Signal</keyword>
<dbReference type="EMBL" id="LGCK01000012">
    <property type="protein sequence ID" value="KPL70965.1"/>
    <property type="molecule type" value="Genomic_DNA"/>
</dbReference>
<dbReference type="Proteomes" id="UP000050430">
    <property type="component" value="Unassembled WGS sequence"/>
</dbReference>
<dbReference type="AlphaFoldDB" id="A0A0P6WXC5"/>
<keyword evidence="3" id="KW-1185">Reference proteome</keyword>
<protein>
    <submittedName>
        <fullName evidence="2">Uncharacterized protein</fullName>
    </submittedName>
</protein>
<proteinExistence type="predicted"/>
<reference evidence="2 3" key="1">
    <citation type="submission" date="2015-07" db="EMBL/GenBank/DDBJ databases">
        <title>Genome sequence of Leptolinea tardivitalis DSM 16556.</title>
        <authorList>
            <person name="Hemp J."/>
            <person name="Ward L.M."/>
            <person name="Pace L.A."/>
            <person name="Fischer W.W."/>
        </authorList>
    </citation>
    <scope>NUCLEOTIDE SEQUENCE [LARGE SCALE GENOMIC DNA]</scope>
    <source>
        <strain evidence="2 3">YMTK-2</strain>
    </source>
</reference>
<evidence type="ECO:0000313" key="3">
    <source>
        <dbReference type="Proteomes" id="UP000050430"/>
    </source>
</evidence>
<evidence type="ECO:0000313" key="2">
    <source>
        <dbReference type="EMBL" id="KPL70965.1"/>
    </source>
</evidence>
<dbReference type="RefSeq" id="WP_062422685.1">
    <property type="nucleotide sequence ID" value="NZ_BBYA01000011.1"/>
</dbReference>
<gene>
    <name evidence="2" type="ORF">ADM99_11695</name>
</gene>
<evidence type="ECO:0000256" key="1">
    <source>
        <dbReference type="SAM" id="SignalP"/>
    </source>
</evidence>
<dbReference type="STRING" id="229920.ADM99_11695"/>